<gene>
    <name evidence="2" type="ORF">JIN85_12705</name>
</gene>
<proteinExistence type="predicted"/>
<dbReference type="AlphaFoldDB" id="A0A934VX87"/>
<protein>
    <submittedName>
        <fullName evidence="2">Aminoglycoside phosphotransferase family protein</fullName>
    </submittedName>
</protein>
<dbReference type="Pfam" id="PF01636">
    <property type="entry name" value="APH"/>
    <property type="match status" value="1"/>
</dbReference>
<evidence type="ECO:0000313" key="2">
    <source>
        <dbReference type="EMBL" id="MBK1883279.1"/>
    </source>
</evidence>
<keyword evidence="3" id="KW-1185">Reference proteome</keyword>
<dbReference type="Gene3D" id="3.90.1200.10">
    <property type="match status" value="1"/>
</dbReference>
<name>A0A934VX87_9BACT</name>
<dbReference type="InterPro" id="IPR002575">
    <property type="entry name" value="Aminoglycoside_PTrfase"/>
</dbReference>
<sequence>MMPTPDPAIHAATEIAISHGIVPDRSDVLQNGNTVVVRLTETLVARIVADVDGPRQGTSWFERENAIAQHLAVLGAPVIPMHPELPPGPYHHSGYPVNFWKFVTQIELEPTPGEIGSTLHHCHRLLESFQQPLPKLAILHESLELLETLEQRGQFTTNTADLLRESLAKSLDKIESSTMQPLHGDAHPGNVLNTTEGLLWTDWEDAFLGPIEWDLASIIWNARILDNDQETADGILTSYEKSGGTIDPMVLQHCLIARAAVMSIWYPVLYPDLTPERKAKLQRRLDWLHQNRSSP</sequence>
<feature type="domain" description="Aminoglycoside phosphotransferase" evidence="1">
    <location>
        <begin position="58"/>
        <end position="240"/>
    </location>
</feature>
<dbReference type="InterPro" id="IPR011009">
    <property type="entry name" value="Kinase-like_dom_sf"/>
</dbReference>
<dbReference type="RefSeq" id="WP_200271239.1">
    <property type="nucleotide sequence ID" value="NZ_JAENIJ010000019.1"/>
</dbReference>
<accession>A0A934VX87</accession>
<evidence type="ECO:0000259" key="1">
    <source>
        <dbReference type="Pfam" id="PF01636"/>
    </source>
</evidence>
<reference evidence="2" key="1">
    <citation type="submission" date="2021-01" db="EMBL/GenBank/DDBJ databases">
        <title>Modified the classification status of verrucomicrobia.</title>
        <authorList>
            <person name="Feng X."/>
        </authorList>
    </citation>
    <scope>NUCLEOTIDE SEQUENCE</scope>
    <source>
        <strain evidence="2">KCTC 22041</strain>
    </source>
</reference>
<dbReference type="Proteomes" id="UP000603141">
    <property type="component" value="Unassembled WGS sequence"/>
</dbReference>
<dbReference type="SUPFAM" id="SSF56112">
    <property type="entry name" value="Protein kinase-like (PK-like)"/>
    <property type="match status" value="1"/>
</dbReference>
<organism evidence="2 3">
    <name type="scientific">Luteolibacter pohnpeiensis</name>
    <dbReference type="NCBI Taxonomy" id="454153"/>
    <lineage>
        <taxon>Bacteria</taxon>
        <taxon>Pseudomonadati</taxon>
        <taxon>Verrucomicrobiota</taxon>
        <taxon>Verrucomicrobiia</taxon>
        <taxon>Verrucomicrobiales</taxon>
        <taxon>Verrucomicrobiaceae</taxon>
        <taxon>Luteolibacter</taxon>
    </lineage>
</organism>
<dbReference type="EMBL" id="JAENIJ010000019">
    <property type="protein sequence ID" value="MBK1883279.1"/>
    <property type="molecule type" value="Genomic_DNA"/>
</dbReference>
<evidence type="ECO:0000313" key="3">
    <source>
        <dbReference type="Proteomes" id="UP000603141"/>
    </source>
</evidence>
<comment type="caution">
    <text evidence="2">The sequence shown here is derived from an EMBL/GenBank/DDBJ whole genome shotgun (WGS) entry which is preliminary data.</text>
</comment>